<organism evidence="1">
    <name type="scientific">bioreactor metagenome</name>
    <dbReference type="NCBI Taxonomy" id="1076179"/>
    <lineage>
        <taxon>unclassified sequences</taxon>
        <taxon>metagenomes</taxon>
        <taxon>ecological metagenomes</taxon>
    </lineage>
</organism>
<proteinExistence type="predicted"/>
<gene>
    <name evidence="1" type="ORF">SDC9_144911</name>
</gene>
<dbReference type="Pfam" id="PF03747">
    <property type="entry name" value="ADP_ribosyl_GH"/>
    <property type="match status" value="1"/>
</dbReference>
<name>A0A645E797_9ZZZZ</name>
<evidence type="ECO:0000313" key="1">
    <source>
        <dbReference type="EMBL" id="MPM97734.1"/>
    </source>
</evidence>
<dbReference type="InterPro" id="IPR036705">
    <property type="entry name" value="Ribosyl_crysJ1_sf"/>
</dbReference>
<dbReference type="InterPro" id="IPR005502">
    <property type="entry name" value="Ribosyl_crysJ1"/>
</dbReference>
<dbReference type="AlphaFoldDB" id="A0A645E797"/>
<sequence length="297" mass="32970">MKTVDIEDYRAAVNLAFVVIGLLYGDGDFGKSICTAVNCGDDTDCTGATVGAIYGIVHGRQAIPEKWLAPIGESISTICIRHFGFNYIYGLPKTLEALSLRVARAALASAANPLHLQLMAEPTIIEPAYRDRLSCDEAAKRIWALPLYYLEFDLGYAVLRVEYVDGPICTPGGPCRLRFTIGDLIPVNVQVSFRWKNLPPEWKAMPEMLTLCNRSDSDTTIDAALVVGEMTETMTYLELEIELLGRRARQIRLIPVQKVGTVFYPVGLEGEKPYRHRIKTEAARRDGLHLANVIPQL</sequence>
<protein>
    <recommendedName>
        <fullName evidence="2">ADP-ribosylglycohydrolase</fullName>
    </recommendedName>
</protein>
<dbReference type="EMBL" id="VSSQ01043961">
    <property type="protein sequence ID" value="MPM97734.1"/>
    <property type="molecule type" value="Genomic_DNA"/>
</dbReference>
<evidence type="ECO:0008006" key="2">
    <source>
        <dbReference type="Google" id="ProtNLM"/>
    </source>
</evidence>
<dbReference type="Gene3D" id="1.10.4080.10">
    <property type="entry name" value="ADP-ribosylation/Crystallin J1"/>
    <property type="match status" value="1"/>
</dbReference>
<reference evidence="1" key="1">
    <citation type="submission" date="2019-08" db="EMBL/GenBank/DDBJ databases">
        <authorList>
            <person name="Kucharzyk K."/>
            <person name="Murdoch R.W."/>
            <person name="Higgins S."/>
            <person name="Loffler F."/>
        </authorList>
    </citation>
    <scope>NUCLEOTIDE SEQUENCE</scope>
</reference>
<accession>A0A645E797</accession>
<comment type="caution">
    <text evidence="1">The sequence shown here is derived from an EMBL/GenBank/DDBJ whole genome shotgun (WGS) entry which is preliminary data.</text>
</comment>
<dbReference type="SUPFAM" id="SSF101478">
    <property type="entry name" value="ADP-ribosylglycohydrolase"/>
    <property type="match status" value="1"/>
</dbReference>